<proteinExistence type="predicted"/>
<feature type="domain" description="BFD-like [2Fe-2S]-binding" evidence="1">
    <location>
        <begin position="110"/>
        <end position="148"/>
    </location>
</feature>
<evidence type="ECO:0000313" key="4">
    <source>
        <dbReference type="Proteomes" id="UP000002377"/>
    </source>
</evidence>
<dbReference type="InterPro" id="IPR021219">
    <property type="entry name" value="DUF2703"/>
</dbReference>
<dbReference type="Gene3D" id="1.10.10.1100">
    <property type="entry name" value="BFD-like [2Fe-2S]-binding domain"/>
    <property type="match status" value="1"/>
</dbReference>
<protein>
    <submittedName>
        <fullName evidence="3">BFD domain protein (2Fe-2S)-binding domain protein</fullName>
    </submittedName>
</protein>
<dbReference type="Pfam" id="PF04324">
    <property type="entry name" value="Fer2_BFD"/>
    <property type="match status" value="1"/>
</dbReference>
<dbReference type="EMBL" id="CP002028">
    <property type="protein sequence ID" value="ADG81348.1"/>
    <property type="molecule type" value="Genomic_DNA"/>
</dbReference>
<dbReference type="Proteomes" id="UP000002377">
    <property type="component" value="Chromosome"/>
</dbReference>
<dbReference type="STRING" id="635013.TherJR_0466"/>
<name>D5XB28_THEPJ</name>
<dbReference type="OrthoDB" id="2965668at2"/>
<keyword evidence="4" id="KW-1185">Reference proteome</keyword>
<dbReference type="Pfam" id="PF18423">
    <property type="entry name" value="zf_CopZ"/>
    <property type="match status" value="1"/>
</dbReference>
<dbReference type="Pfam" id="PF10865">
    <property type="entry name" value="DUF2703"/>
    <property type="match status" value="1"/>
</dbReference>
<accession>D5XB28</accession>
<sequence length="358" mass="39619">MAENTLKCCPDIPAAQSPAEGCCSPQADVPQQEINRCPVCDRQGQAVPRTAVENLLKDDFRTQMKDGEYWLCTNPECRVVYYNPTLGQVFGRHALRVKVWLKDPGDDVPLCYCRNITRGQVRSAWQNGARTYADVVKAAGAEQGKCNCQYENPSGKCCSGPIKGYLEELDLLHGDNAASKRHLDIEFLYLDLSTCTWCRSTESSLDEAIAEVAKVLQAAGVDVNVRKIHIQSEEQARELGFVSSPTIRINGRDIQMDVKESKCESCGDLCGEDVDCRIWTYQGREYTAPPKGMIIDAILREVYGGAKEGMQMPVPPGEVPENLKKFFAGRRRKKEDEIIKVIDSCCSPAATTTDSGSC</sequence>
<dbReference type="InterPro" id="IPR040890">
    <property type="entry name" value="Znf_CopZ"/>
</dbReference>
<dbReference type="AlphaFoldDB" id="D5XB28"/>
<feature type="domain" description="CopZ zinc binding" evidence="2">
    <location>
        <begin position="35"/>
        <end position="95"/>
    </location>
</feature>
<dbReference type="eggNOG" id="COG1695">
    <property type="taxonomic scope" value="Bacteria"/>
</dbReference>
<dbReference type="RefSeq" id="WP_013119371.1">
    <property type="nucleotide sequence ID" value="NC_014152.1"/>
</dbReference>
<dbReference type="HOGENOM" id="CLU_773701_0_0_9"/>
<dbReference type="eggNOG" id="COG2906">
    <property type="taxonomic scope" value="Bacteria"/>
</dbReference>
<reference evidence="3 4" key="1">
    <citation type="submission" date="2010-05" db="EMBL/GenBank/DDBJ databases">
        <title>Complete sequence of Thermincola sp. JR.</title>
        <authorList>
            <consortium name="US DOE Joint Genome Institute"/>
            <person name="Lucas S."/>
            <person name="Copeland A."/>
            <person name="Lapidus A."/>
            <person name="Cheng J.-F."/>
            <person name="Bruce D."/>
            <person name="Goodwin L."/>
            <person name="Pitluck S."/>
            <person name="Chertkov O."/>
            <person name="Detter J.C."/>
            <person name="Han C."/>
            <person name="Tapia R."/>
            <person name="Land M."/>
            <person name="Hauser L."/>
            <person name="Kyrpides N."/>
            <person name="Mikhailova N."/>
            <person name="Hazen T.C."/>
            <person name="Woyke T."/>
        </authorList>
    </citation>
    <scope>NUCLEOTIDE SEQUENCE [LARGE SCALE GENOMIC DNA]</scope>
    <source>
        <strain evidence="3 4">JR</strain>
    </source>
</reference>
<evidence type="ECO:0000313" key="3">
    <source>
        <dbReference type="EMBL" id="ADG81348.1"/>
    </source>
</evidence>
<gene>
    <name evidence="3" type="ordered locus">TherJR_0466</name>
</gene>
<evidence type="ECO:0000259" key="1">
    <source>
        <dbReference type="Pfam" id="PF04324"/>
    </source>
</evidence>
<dbReference type="Gene3D" id="2.20.25.270">
    <property type="match status" value="1"/>
</dbReference>
<organism evidence="3 4">
    <name type="scientific">Thermincola potens (strain JR)</name>
    <dbReference type="NCBI Taxonomy" id="635013"/>
    <lineage>
        <taxon>Bacteria</taxon>
        <taxon>Bacillati</taxon>
        <taxon>Bacillota</taxon>
        <taxon>Clostridia</taxon>
        <taxon>Eubacteriales</taxon>
        <taxon>Thermincolaceae</taxon>
        <taxon>Thermincola</taxon>
    </lineage>
</organism>
<dbReference type="CDD" id="cd10141">
    <property type="entry name" value="CopZ-like_Fer2_BFD-like"/>
    <property type="match status" value="1"/>
</dbReference>
<dbReference type="InterPro" id="IPR041854">
    <property type="entry name" value="BFD-like_2Fe2S-bd_dom_sf"/>
</dbReference>
<dbReference type="KEGG" id="tjr:TherJR_0466"/>
<evidence type="ECO:0000259" key="2">
    <source>
        <dbReference type="Pfam" id="PF18423"/>
    </source>
</evidence>
<dbReference type="InterPro" id="IPR007419">
    <property type="entry name" value="BFD-like_2Fe2S-bd_dom"/>
</dbReference>